<dbReference type="AlphaFoldDB" id="A0A9D3U8J2"/>
<gene>
    <name evidence="1" type="ORF">J1N35_043939</name>
</gene>
<keyword evidence="2" id="KW-1185">Reference proteome</keyword>
<name>A0A9D3U8J2_9ROSI</name>
<dbReference type="EMBL" id="JAIQCV010000013">
    <property type="protein sequence ID" value="KAH1031765.1"/>
    <property type="molecule type" value="Genomic_DNA"/>
</dbReference>
<reference evidence="1 2" key="1">
    <citation type="journal article" date="2021" name="Plant Biotechnol. J.">
        <title>Multi-omics assisted identification of the key and species-specific regulatory components of drought-tolerant mechanisms in Gossypium stocksii.</title>
        <authorList>
            <person name="Yu D."/>
            <person name="Ke L."/>
            <person name="Zhang D."/>
            <person name="Wu Y."/>
            <person name="Sun Y."/>
            <person name="Mei J."/>
            <person name="Sun J."/>
            <person name="Sun Y."/>
        </authorList>
    </citation>
    <scope>NUCLEOTIDE SEQUENCE [LARGE SCALE GENOMIC DNA]</scope>
    <source>
        <strain evidence="2">cv. E1</strain>
        <tissue evidence="1">Leaf</tissue>
    </source>
</reference>
<feature type="non-terminal residue" evidence="1">
    <location>
        <position position="1"/>
    </location>
</feature>
<proteinExistence type="predicted"/>
<evidence type="ECO:0000313" key="1">
    <source>
        <dbReference type="EMBL" id="KAH1031765.1"/>
    </source>
</evidence>
<protein>
    <submittedName>
        <fullName evidence="1">Uncharacterized protein</fullName>
    </submittedName>
</protein>
<comment type="caution">
    <text evidence="1">The sequence shown here is derived from an EMBL/GenBank/DDBJ whole genome shotgun (WGS) entry which is preliminary data.</text>
</comment>
<evidence type="ECO:0000313" key="2">
    <source>
        <dbReference type="Proteomes" id="UP000828251"/>
    </source>
</evidence>
<feature type="non-terminal residue" evidence="1">
    <location>
        <position position="96"/>
    </location>
</feature>
<dbReference type="Proteomes" id="UP000828251">
    <property type="component" value="Unassembled WGS sequence"/>
</dbReference>
<accession>A0A9D3U8J2</accession>
<sequence length="96" mass="10530">VDVVFSPRVVDVLELKFDCTYQNTPSSCFIPVTGTMSRHTKTYGYVTTPSACVVTLKAVSHFLYSALYVVTLDPPCCDIVSNINLKCPLMVSCTLT</sequence>
<organism evidence="1 2">
    <name type="scientific">Gossypium stocksii</name>
    <dbReference type="NCBI Taxonomy" id="47602"/>
    <lineage>
        <taxon>Eukaryota</taxon>
        <taxon>Viridiplantae</taxon>
        <taxon>Streptophyta</taxon>
        <taxon>Embryophyta</taxon>
        <taxon>Tracheophyta</taxon>
        <taxon>Spermatophyta</taxon>
        <taxon>Magnoliopsida</taxon>
        <taxon>eudicotyledons</taxon>
        <taxon>Gunneridae</taxon>
        <taxon>Pentapetalae</taxon>
        <taxon>rosids</taxon>
        <taxon>malvids</taxon>
        <taxon>Malvales</taxon>
        <taxon>Malvaceae</taxon>
        <taxon>Malvoideae</taxon>
        <taxon>Gossypium</taxon>
    </lineage>
</organism>